<dbReference type="GO" id="GO:0016757">
    <property type="term" value="F:glycosyltransferase activity"/>
    <property type="evidence" value="ECO:0007669"/>
    <property type="project" value="UniProtKB-KW"/>
</dbReference>
<proteinExistence type="predicted"/>
<dbReference type="Pfam" id="PF00535">
    <property type="entry name" value="Glycos_transf_2"/>
    <property type="match status" value="1"/>
</dbReference>
<comment type="caution">
    <text evidence="2">The sequence shown here is derived from an EMBL/GenBank/DDBJ whole genome shotgun (WGS) entry which is preliminary data.</text>
</comment>
<keyword evidence="2" id="KW-0328">Glycosyltransferase</keyword>
<feature type="domain" description="Glycosyltransferase 2-like" evidence="1">
    <location>
        <begin position="10"/>
        <end position="135"/>
    </location>
</feature>
<dbReference type="PANTHER" id="PTHR43685:SF12">
    <property type="entry name" value="GLYCOSYL TRANSFERASE FAMILY 2"/>
    <property type="match status" value="1"/>
</dbReference>
<dbReference type="EC" id="2.4.-.-" evidence="2"/>
<dbReference type="InterPro" id="IPR029044">
    <property type="entry name" value="Nucleotide-diphossugar_trans"/>
</dbReference>
<keyword evidence="3" id="KW-1185">Reference proteome</keyword>
<dbReference type="EMBL" id="JBDLNV010000003">
    <property type="protein sequence ID" value="MFM1723825.1"/>
    <property type="molecule type" value="Genomic_DNA"/>
</dbReference>
<evidence type="ECO:0000313" key="3">
    <source>
        <dbReference type="Proteomes" id="UP001629745"/>
    </source>
</evidence>
<name>A0ABW9FGB5_9NOCA</name>
<dbReference type="PANTHER" id="PTHR43685">
    <property type="entry name" value="GLYCOSYLTRANSFERASE"/>
    <property type="match status" value="1"/>
</dbReference>
<dbReference type="InterPro" id="IPR001173">
    <property type="entry name" value="Glyco_trans_2-like"/>
</dbReference>
<accession>A0ABW9FGB5</accession>
<evidence type="ECO:0000313" key="2">
    <source>
        <dbReference type="EMBL" id="MFM1723825.1"/>
    </source>
</evidence>
<protein>
    <submittedName>
        <fullName evidence="2">Glycosyltransferase</fullName>
        <ecNumber evidence="2">2.4.-.-</ecNumber>
    </submittedName>
</protein>
<dbReference type="Proteomes" id="UP001629745">
    <property type="component" value="Unassembled WGS sequence"/>
</dbReference>
<gene>
    <name evidence="2" type="ORF">ABEU20_002397</name>
</gene>
<dbReference type="Gene3D" id="3.90.550.10">
    <property type="entry name" value="Spore Coat Polysaccharide Biosynthesis Protein SpsA, Chain A"/>
    <property type="match status" value="1"/>
</dbReference>
<keyword evidence="2" id="KW-0808">Transferase</keyword>
<reference evidence="2 3" key="1">
    <citation type="submission" date="2023-11" db="EMBL/GenBank/DDBJ databases">
        <authorList>
            <person name="Val-Calvo J."/>
            <person name="Scortti M."/>
            <person name="Vazquez-Boland J."/>
        </authorList>
    </citation>
    <scope>NUCLEOTIDE SEQUENCE [LARGE SCALE GENOMIC DNA]</scope>
    <source>
        <strain evidence="2 3">PAM 2766</strain>
    </source>
</reference>
<dbReference type="SUPFAM" id="SSF53448">
    <property type="entry name" value="Nucleotide-diphospho-sugar transferases"/>
    <property type="match status" value="1"/>
</dbReference>
<sequence>MQARSPRLVSIVIPAYNAAPVIDVQLSALAAQDYPDPFEVVVSDNGSTDDLRDHIAGHPLAERLRLRYVDASGARGPSHARNLGTAAAAGDFIAYCDADDQAHPQWLRELVRRAADFDAVSGPVETFTLNSVEAAAWTPVNPPERRTELPGMFPVAGSCNLGMWRETVDAVGPWDTKYVRGSQDVDYCLRIQLAGCTFGHAPEAMMAYRVQSSYRGLWSQQFAWAQSEVGIYVQYRDRGHRRRNPLLALAMPALLVLRNPLLPRAVTKLPTGTWIYYLAGFTGRIRGSIRNRVFYV</sequence>
<evidence type="ECO:0000259" key="1">
    <source>
        <dbReference type="Pfam" id="PF00535"/>
    </source>
</evidence>
<organism evidence="2 3">
    <name type="scientific">Rhodococcus parequi</name>
    <dbReference type="NCBI Taxonomy" id="3137122"/>
    <lineage>
        <taxon>Bacteria</taxon>
        <taxon>Bacillati</taxon>
        <taxon>Actinomycetota</taxon>
        <taxon>Actinomycetes</taxon>
        <taxon>Mycobacteriales</taxon>
        <taxon>Nocardiaceae</taxon>
        <taxon>Rhodococcus</taxon>
    </lineage>
</organism>
<dbReference type="RefSeq" id="WP_420164372.1">
    <property type="nucleotide sequence ID" value="NZ_JBDLNV010000003.1"/>
</dbReference>
<dbReference type="InterPro" id="IPR050834">
    <property type="entry name" value="Glycosyltransf_2"/>
</dbReference>